<reference evidence="2" key="1">
    <citation type="submission" date="2015-11" db="EMBL/GenBank/DDBJ databases">
        <title>De novo transcriptome assembly of four potential Pierce s Disease insect vectors from Arizona vineyards.</title>
        <authorList>
            <person name="Tassone E.E."/>
        </authorList>
    </citation>
    <scope>NUCLEOTIDE SEQUENCE</scope>
</reference>
<dbReference type="AlphaFoldDB" id="A0A1B6KI94"/>
<feature type="compositionally biased region" description="Basic residues" evidence="1">
    <location>
        <begin position="294"/>
        <end position="309"/>
    </location>
</feature>
<gene>
    <name evidence="3" type="ORF">g.16727</name>
    <name evidence="2" type="ORF">g.16730</name>
</gene>
<feature type="region of interest" description="Disordered" evidence="1">
    <location>
        <begin position="266"/>
        <end position="331"/>
    </location>
</feature>
<sequence>MDKRQIKIGNEHFKMWLKSLDPVARVERTSAIAKTQASAGLKGSMIRASLRQLSQRCVVMLIKLTDAEIKLLTRRKPVKRLEASVISNIPHDNQKQNKTSNSSKHFVDQSIKTGNKTKDLFSEFSLNSQNEVKHATKLQNEISEVKNQKKSDDGKHISTHLSRVPSTKFKKTFQKLFGDDYNDLSVIEKKFGEQTNSIENDNDRRVNNYLSTTVNVNIYNSTIFDCNEKDPVVVKRKSNSESTVLNSNSSASKRLRIDVSLSSKETPLNDTITIPPEEISGSDDMNAENPNKDRKSKKSRNSSKKRLKIKTNIAKPNKTTPSSLNSNGNFEDDPSIKELWSIFGMESPKDRSVTYNQTHPLEAQTITLHGVSDSSISESVVGDESHLTLSLQTAKKCLNQPTLLSERDCSENKNSTDEVCKEPDSIINEDIPSQEPEMFLKIANTYSLAEIPIPCDTIINASPPKLQVEDEKTKQFTIKKRLGNVTDTVNIEKNTVSTSMDEEHYPTEEDNTAKINTNNCTQRIENSGNRCKVGTIRVKNLGLLMNPQTPVDTSNNISRLGSTSSAGYPESKKTAMNDLQFNVQEINDTNREDTQRFDEQRFFNTYKHYFDELVESKIPKLGELLHLAVADGLRRTDRIKRAEQLSSDDLIKEEKQRAEKDFNDMMRIRGHEFSPLCEHILRRFDQFSKITLFNALFCRIMKHAEQIDPANKEYVEEAINVVQTMLSKHQFKDKEVSEFLQTGSQFKELMEEVSNLIDKLDNQGVNNQQNNVNAILQNKSAVNASTVFSPQSNINQVQLQNITDSINRTNSILRVKPAPSYPNNTPIFFSQDSNLRRNNLVSVRRLAGTTIAPNQSNTSTPHPLQLTRSGITLVRLPNSPRLSVQALSRPMPILQSSNRVGFSRPVHLQQMNQPVLASSLLTTIANASNVGNPSVASVSVIPNSSINTPVRNKPIFISSVFSQAHPSTISSSIRLQTPGKRPPVSEATTHLIIHRKDSNTSNIKKTHQPPILQEPPPRTSDSPSGTLKTTEASQSPVPATNSSISRNTATPTTVTLDKPATVIAESTSVSANLTLPSLLKNSAKADLPSSSHCHPFSRRMPISGKMKMFFGNANAKC</sequence>
<organism evidence="2">
    <name type="scientific">Graphocephala atropunctata</name>
    <dbReference type="NCBI Taxonomy" id="36148"/>
    <lineage>
        <taxon>Eukaryota</taxon>
        <taxon>Metazoa</taxon>
        <taxon>Ecdysozoa</taxon>
        <taxon>Arthropoda</taxon>
        <taxon>Hexapoda</taxon>
        <taxon>Insecta</taxon>
        <taxon>Pterygota</taxon>
        <taxon>Neoptera</taxon>
        <taxon>Paraneoptera</taxon>
        <taxon>Hemiptera</taxon>
        <taxon>Auchenorrhyncha</taxon>
        <taxon>Membracoidea</taxon>
        <taxon>Cicadellidae</taxon>
        <taxon>Cicadellinae</taxon>
        <taxon>Cicadellini</taxon>
        <taxon>Graphocephala</taxon>
    </lineage>
</organism>
<evidence type="ECO:0000313" key="2">
    <source>
        <dbReference type="EMBL" id="JAT11177.1"/>
    </source>
</evidence>
<protein>
    <submittedName>
        <fullName evidence="2">Uncharacterized protein</fullName>
    </submittedName>
</protein>
<dbReference type="EMBL" id="GEBQ01019821">
    <property type="protein sequence ID" value="JAT20156.1"/>
    <property type="molecule type" value="Transcribed_RNA"/>
</dbReference>
<accession>A0A1B6KI94</accession>
<name>A0A1B6KI94_9HEMI</name>
<feature type="region of interest" description="Disordered" evidence="1">
    <location>
        <begin position="971"/>
        <end position="1053"/>
    </location>
</feature>
<dbReference type="EMBL" id="GEBQ01028800">
    <property type="protein sequence ID" value="JAT11177.1"/>
    <property type="molecule type" value="Transcribed_RNA"/>
</dbReference>
<evidence type="ECO:0000313" key="3">
    <source>
        <dbReference type="EMBL" id="JAT20156.1"/>
    </source>
</evidence>
<evidence type="ECO:0000256" key="1">
    <source>
        <dbReference type="SAM" id="MobiDB-lite"/>
    </source>
</evidence>
<proteinExistence type="predicted"/>
<feature type="compositionally biased region" description="Polar residues" evidence="1">
    <location>
        <begin position="1019"/>
        <end position="1053"/>
    </location>
</feature>
<feature type="compositionally biased region" description="Polar residues" evidence="1">
    <location>
        <begin position="317"/>
        <end position="329"/>
    </location>
</feature>